<dbReference type="PANTHER" id="PTHR43806:SF11">
    <property type="entry name" value="CEREVISIN-RELATED"/>
    <property type="match status" value="1"/>
</dbReference>
<dbReference type="SUPFAM" id="SSF52743">
    <property type="entry name" value="Subtilisin-like"/>
    <property type="match status" value="1"/>
</dbReference>
<evidence type="ECO:0000256" key="3">
    <source>
        <dbReference type="ARBA" id="ARBA00022801"/>
    </source>
</evidence>
<organism evidence="8 9">
    <name type="scientific">Arthrobotrys conoides</name>
    <dbReference type="NCBI Taxonomy" id="74498"/>
    <lineage>
        <taxon>Eukaryota</taxon>
        <taxon>Fungi</taxon>
        <taxon>Dikarya</taxon>
        <taxon>Ascomycota</taxon>
        <taxon>Pezizomycotina</taxon>
        <taxon>Orbiliomycetes</taxon>
        <taxon>Orbiliales</taxon>
        <taxon>Orbiliaceae</taxon>
        <taxon>Arthrobotrys</taxon>
    </lineage>
</organism>
<keyword evidence="6" id="KW-0732">Signal</keyword>
<keyword evidence="9" id="KW-1185">Reference proteome</keyword>
<evidence type="ECO:0000313" key="9">
    <source>
        <dbReference type="Proteomes" id="UP001307849"/>
    </source>
</evidence>
<dbReference type="InterPro" id="IPR036852">
    <property type="entry name" value="Peptidase_S8/S53_dom_sf"/>
</dbReference>
<keyword evidence="3 5" id="KW-0378">Hydrolase</keyword>
<sequence>MLRVILVPFLLLLAIPTSLQDDSEIPYTYPKIGTHEQTDLGLDCYVIIRKEYRQEDTHPPDHPDMTVENFRKDLRKVAIPPQRHSVYTVGSRHLPGTGRGTWALLVELLPGDKSFGAFAKVVYKYGNIVQQPKCFGTAPNHIQGRPIPSRRTQQALTKRDQLAAEIVSDDNYENDGSKIKSRSKSIDLDLYLNSTYTKAPPVGGSLKPRDTDSDEAVVALQSSPQELTLIAQPKGVSLSEMKKTSYTYPDSGKGVPIYVLDSGCDLNSHYFSHIDASSVDWLFAGPFPGDEKSDEDSPSNPQAYGHFPDGHLDFAGYHGTLVAASVVGNKKGTAPSATLVVGKIQNGRNAVPSLSDIDLLLKVYDHMYEDYQKRKDSWPGFVVVYSNNFRRLGPGIPDIYKEILEAFDTPEIKGYFVVPAGNGRPDEPITKVPTVLKAESNAQSPLRNMVVVGGIDSTTGLNDFQTADYVKLYAPATHLLYTTPKAKYLSSGTSFCTPLVAGLLATLLGRGVENPIKQLEEWSYQRNPEGPKVVWNGITKEMWPNTEPEGSET</sequence>
<dbReference type="PRINTS" id="PR00723">
    <property type="entry name" value="SUBTILISIN"/>
</dbReference>
<reference evidence="8 9" key="1">
    <citation type="submission" date="2019-10" db="EMBL/GenBank/DDBJ databases">
        <authorList>
            <person name="Palmer J.M."/>
        </authorList>
    </citation>
    <scope>NUCLEOTIDE SEQUENCE [LARGE SCALE GENOMIC DNA]</scope>
    <source>
        <strain evidence="8 9">TWF506</strain>
    </source>
</reference>
<gene>
    <name evidence="8" type="ORF">TWF506_006917</name>
</gene>
<dbReference type="Gene3D" id="3.40.50.200">
    <property type="entry name" value="Peptidase S8/S53 domain"/>
    <property type="match status" value="1"/>
</dbReference>
<dbReference type="Pfam" id="PF00082">
    <property type="entry name" value="Peptidase_S8"/>
    <property type="match status" value="1"/>
</dbReference>
<dbReference type="Proteomes" id="UP001307849">
    <property type="component" value="Unassembled WGS sequence"/>
</dbReference>
<dbReference type="AlphaFoldDB" id="A0AAN8RZ45"/>
<evidence type="ECO:0000313" key="8">
    <source>
        <dbReference type="EMBL" id="KAK6517039.1"/>
    </source>
</evidence>
<dbReference type="PANTHER" id="PTHR43806">
    <property type="entry name" value="PEPTIDASE S8"/>
    <property type="match status" value="1"/>
</dbReference>
<dbReference type="GO" id="GO:0004252">
    <property type="term" value="F:serine-type endopeptidase activity"/>
    <property type="evidence" value="ECO:0007669"/>
    <property type="project" value="UniProtKB-UniRule"/>
</dbReference>
<dbReference type="PROSITE" id="PS00136">
    <property type="entry name" value="SUBTILASE_ASP"/>
    <property type="match status" value="1"/>
</dbReference>
<evidence type="ECO:0000256" key="5">
    <source>
        <dbReference type="PROSITE-ProRule" id="PRU01240"/>
    </source>
</evidence>
<keyword evidence="4 5" id="KW-0720">Serine protease</keyword>
<feature type="domain" description="Peptidase S8/S53" evidence="7">
    <location>
        <begin position="252"/>
        <end position="508"/>
    </location>
</feature>
<dbReference type="InterPro" id="IPR000209">
    <property type="entry name" value="Peptidase_S8/S53_dom"/>
</dbReference>
<evidence type="ECO:0000256" key="1">
    <source>
        <dbReference type="ARBA" id="ARBA00011073"/>
    </source>
</evidence>
<dbReference type="InterPro" id="IPR050131">
    <property type="entry name" value="Peptidase_S8_subtilisin-like"/>
</dbReference>
<feature type="signal peptide" evidence="6">
    <location>
        <begin position="1"/>
        <end position="20"/>
    </location>
</feature>
<comment type="similarity">
    <text evidence="1 5">Belongs to the peptidase S8 family.</text>
</comment>
<protein>
    <recommendedName>
        <fullName evidence="7">Peptidase S8/S53 domain-containing protein</fullName>
    </recommendedName>
</protein>
<feature type="active site" description="Charge relay system" evidence="5">
    <location>
        <position position="261"/>
    </location>
</feature>
<evidence type="ECO:0000256" key="4">
    <source>
        <dbReference type="ARBA" id="ARBA00022825"/>
    </source>
</evidence>
<dbReference type="GO" id="GO:0006508">
    <property type="term" value="P:proteolysis"/>
    <property type="evidence" value="ECO:0007669"/>
    <property type="project" value="UniProtKB-KW"/>
</dbReference>
<dbReference type="EMBL" id="JAVHJM010000003">
    <property type="protein sequence ID" value="KAK6517039.1"/>
    <property type="molecule type" value="Genomic_DNA"/>
</dbReference>
<evidence type="ECO:0000256" key="2">
    <source>
        <dbReference type="ARBA" id="ARBA00022670"/>
    </source>
</evidence>
<feature type="active site" description="Charge relay system" evidence="5">
    <location>
        <position position="318"/>
    </location>
</feature>
<evidence type="ECO:0000256" key="6">
    <source>
        <dbReference type="SAM" id="SignalP"/>
    </source>
</evidence>
<feature type="active site" description="Charge relay system" evidence="5">
    <location>
        <position position="494"/>
    </location>
</feature>
<evidence type="ECO:0000259" key="7">
    <source>
        <dbReference type="Pfam" id="PF00082"/>
    </source>
</evidence>
<comment type="caution">
    <text evidence="8">The sequence shown here is derived from an EMBL/GenBank/DDBJ whole genome shotgun (WGS) entry which is preliminary data.</text>
</comment>
<dbReference type="PROSITE" id="PS51892">
    <property type="entry name" value="SUBTILASE"/>
    <property type="match status" value="1"/>
</dbReference>
<feature type="chain" id="PRO_5042895466" description="Peptidase S8/S53 domain-containing protein" evidence="6">
    <location>
        <begin position="21"/>
        <end position="553"/>
    </location>
</feature>
<dbReference type="InterPro" id="IPR023827">
    <property type="entry name" value="Peptidase_S8_Asp-AS"/>
</dbReference>
<name>A0AAN8RZ45_9PEZI</name>
<proteinExistence type="inferred from homology"/>
<dbReference type="InterPro" id="IPR015500">
    <property type="entry name" value="Peptidase_S8_subtilisin-rel"/>
</dbReference>
<keyword evidence="2 5" id="KW-0645">Protease</keyword>
<accession>A0AAN8RZ45</accession>